<protein>
    <submittedName>
        <fullName evidence="1">Uncharacterized protein</fullName>
    </submittedName>
</protein>
<dbReference type="Proteomes" id="UP000288805">
    <property type="component" value="Unassembled WGS sequence"/>
</dbReference>
<sequence length="234" mass="26075">MVVNLRAAFKERQCKRLSKSITVIPPPSKRPYPEILCPWPILAIAPILTPSAVVVGDNPSTKEVAHPELRRPSSCLVQLNDDSVECVASIPPHPQASRTPSREEITELMKTTPTFPLRPNFPSALRTLSSPLAYPFVTDVQNLMRQRALLFKWLEVVKAMRAYIAHNMNDNEELHAKLKAVEGELAAVGKIIDEGVGLLKKAEEGKGAVKAEARRLVEKEVIEARHKKVEQENE</sequence>
<reference evidence="1 2" key="1">
    <citation type="journal article" date="2018" name="PLoS Genet.">
        <title>Population sequencing reveals clonal diversity and ancestral inbreeding in the grapevine cultivar Chardonnay.</title>
        <authorList>
            <person name="Roach M.J."/>
            <person name="Johnson D.L."/>
            <person name="Bohlmann J."/>
            <person name="van Vuuren H.J."/>
            <person name="Jones S.J."/>
            <person name="Pretorius I.S."/>
            <person name="Schmidt S.A."/>
            <person name="Borneman A.R."/>
        </authorList>
    </citation>
    <scope>NUCLEOTIDE SEQUENCE [LARGE SCALE GENOMIC DNA]</scope>
    <source>
        <strain evidence="2">cv. Chardonnay</strain>
        <tissue evidence="1">Leaf</tissue>
    </source>
</reference>
<gene>
    <name evidence="1" type="ORF">CK203_056843</name>
</gene>
<organism evidence="1 2">
    <name type="scientific">Vitis vinifera</name>
    <name type="common">Grape</name>
    <dbReference type="NCBI Taxonomy" id="29760"/>
    <lineage>
        <taxon>Eukaryota</taxon>
        <taxon>Viridiplantae</taxon>
        <taxon>Streptophyta</taxon>
        <taxon>Embryophyta</taxon>
        <taxon>Tracheophyta</taxon>
        <taxon>Spermatophyta</taxon>
        <taxon>Magnoliopsida</taxon>
        <taxon>eudicotyledons</taxon>
        <taxon>Gunneridae</taxon>
        <taxon>Pentapetalae</taxon>
        <taxon>rosids</taxon>
        <taxon>Vitales</taxon>
        <taxon>Vitaceae</taxon>
        <taxon>Viteae</taxon>
        <taxon>Vitis</taxon>
    </lineage>
</organism>
<evidence type="ECO:0000313" key="1">
    <source>
        <dbReference type="EMBL" id="RVW74387.1"/>
    </source>
</evidence>
<dbReference type="EMBL" id="QGNW01000371">
    <property type="protein sequence ID" value="RVW74387.1"/>
    <property type="molecule type" value="Genomic_DNA"/>
</dbReference>
<accession>A0A438GQB9</accession>
<evidence type="ECO:0000313" key="2">
    <source>
        <dbReference type="Proteomes" id="UP000288805"/>
    </source>
</evidence>
<dbReference type="AlphaFoldDB" id="A0A438GQB9"/>
<name>A0A438GQB9_VITVI</name>
<comment type="caution">
    <text evidence="1">The sequence shown here is derived from an EMBL/GenBank/DDBJ whole genome shotgun (WGS) entry which is preliminary data.</text>
</comment>
<proteinExistence type="predicted"/>